<dbReference type="InterPro" id="IPR050600">
    <property type="entry name" value="SETD3_SETD6_MTase"/>
</dbReference>
<keyword evidence="2" id="KW-0808">Transferase</keyword>
<reference evidence="5 6" key="1">
    <citation type="journal article" date="2006" name="Science">
        <title>Phytophthora genome sequences uncover evolutionary origins and mechanisms of pathogenesis.</title>
        <authorList>
            <person name="Tyler B.M."/>
            <person name="Tripathy S."/>
            <person name="Zhang X."/>
            <person name="Dehal P."/>
            <person name="Jiang R.H."/>
            <person name="Aerts A."/>
            <person name="Arredondo F.D."/>
            <person name="Baxter L."/>
            <person name="Bensasson D."/>
            <person name="Beynon J.L."/>
            <person name="Chapman J."/>
            <person name="Damasceno C.M."/>
            <person name="Dorrance A.E."/>
            <person name="Dou D."/>
            <person name="Dickerman A.W."/>
            <person name="Dubchak I.L."/>
            <person name="Garbelotto M."/>
            <person name="Gijzen M."/>
            <person name="Gordon S.G."/>
            <person name="Govers F."/>
            <person name="Grunwald N.J."/>
            <person name="Huang W."/>
            <person name="Ivors K.L."/>
            <person name="Jones R.W."/>
            <person name="Kamoun S."/>
            <person name="Krampis K."/>
            <person name="Lamour K.H."/>
            <person name="Lee M.K."/>
            <person name="McDonald W.H."/>
            <person name="Medina M."/>
            <person name="Meijer H.J."/>
            <person name="Nordberg E.K."/>
            <person name="Maclean D.J."/>
            <person name="Ospina-Giraldo M.D."/>
            <person name="Morris P.F."/>
            <person name="Phuntumart V."/>
            <person name="Putnam N.H."/>
            <person name="Rash S."/>
            <person name="Rose J.K."/>
            <person name="Sakihama Y."/>
            <person name="Salamov A.A."/>
            <person name="Savidor A."/>
            <person name="Scheuring C.F."/>
            <person name="Smith B.M."/>
            <person name="Sobral B.W."/>
            <person name="Terry A."/>
            <person name="Torto-Alalibo T.A."/>
            <person name="Win J."/>
            <person name="Xu Z."/>
            <person name="Zhang H."/>
            <person name="Grigoriev I.V."/>
            <person name="Rokhsar D.S."/>
            <person name="Boore J.L."/>
        </authorList>
    </citation>
    <scope>NUCLEOTIDE SEQUENCE [LARGE SCALE GENOMIC DNA]</scope>
    <source>
        <strain evidence="5 6">P6497</strain>
    </source>
</reference>
<dbReference type="STRING" id="1094619.G4YZ66"/>
<dbReference type="InterPro" id="IPR036464">
    <property type="entry name" value="Rubisco_LSMT_subst-bd_sf"/>
</dbReference>
<evidence type="ECO:0000259" key="4">
    <source>
        <dbReference type="PROSITE" id="PS50280"/>
    </source>
</evidence>
<dbReference type="KEGG" id="psoj:PHYSODRAFT_296170"/>
<keyword evidence="6" id="KW-1185">Reference proteome</keyword>
<dbReference type="InterPro" id="IPR001214">
    <property type="entry name" value="SET_dom"/>
</dbReference>
<dbReference type="GO" id="GO:0032259">
    <property type="term" value="P:methylation"/>
    <property type="evidence" value="ECO:0007669"/>
    <property type="project" value="UniProtKB-KW"/>
</dbReference>
<dbReference type="InterPro" id="IPR046341">
    <property type="entry name" value="SET_dom_sf"/>
</dbReference>
<evidence type="ECO:0000256" key="1">
    <source>
        <dbReference type="ARBA" id="ARBA00022603"/>
    </source>
</evidence>
<name>G4YZ66_PHYSP</name>
<dbReference type="GO" id="GO:0016279">
    <property type="term" value="F:protein-lysine N-methyltransferase activity"/>
    <property type="evidence" value="ECO:0007669"/>
    <property type="project" value="TreeGrafter"/>
</dbReference>
<sequence>MEVALKRVADAVRRTRGGVVSSAIEARSIPGMGVGVVAREHIPKDTLVFQAGEDVWYPFSAEHALETAQQKAPGFLNQLNQLLASSRVLREGSSFVPSALVLGVHMLVNFPHSENPETSLMAMASMNTPPLDELYVNALPRYVDLPLYWDDKQFEELQGCEEARRAMQHGARFYSQVYKHLFGANNQFVNAEAFFWAISILMSRATSGQNQPFALIPFFDWFNHAGNGSDNCRHALDSDECVQDFDMQKGFTIHTTRSYEPGEQLFINYGSHGNLRLLRNYGFTMPNNPYDVVNLPMPAALQQPNEADPAFAQKRDLLFSATGSQSAMPALNSLRFQNDGSLAQNAKHWLEVMLATPEELNEIFRQAASQGSPEAATSSLRLPSSLTHKVRSEVGKVLASRLKQHTSSFEEDDVFLRGNEQQMAPWLRSCLHIRMGEKQTLLRAASKYATIS</sequence>
<keyword evidence="1" id="KW-0489">Methyltransferase</keyword>
<dbReference type="InterPro" id="IPR015353">
    <property type="entry name" value="Rubisco_LSMT_subst-bd"/>
</dbReference>
<evidence type="ECO:0000256" key="3">
    <source>
        <dbReference type="ARBA" id="ARBA00022691"/>
    </source>
</evidence>
<evidence type="ECO:0000313" key="6">
    <source>
        <dbReference type="Proteomes" id="UP000002640"/>
    </source>
</evidence>
<dbReference type="SUPFAM" id="SSF82199">
    <property type="entry name" value="SET domain"/>
    <property type="match status" value="1"/>
</dbReference>
<dbReference type="SMR" id="G4YZ66"/>
<dbReference type="PROSITE" id="PS50280">
    <property type="entry name" value="SET"/>
    <property type="match status" value="1"/>
</dbReference>
<keyword evidence="3" id="KW-0949">S-adenosyl-L-methionine</keyword>
<dbReference type="RefSeq" id="XP_009519212.1">
    <property type="nucleotide sequence ID" value="XM_009520917.1"/>
</dbReference>
<protein>
    <recommendedName>
        <fullName evidence="4">SET domain-containing protein</fullName>
    </recommendedName>
</protein>
<accession>G4YZ66</accession>
<evidence type="ECO:0000313" key="5">
    <source>
        <dbReference type="EMBL" id="EGZ23924.1"/>
    </source>
</evidence>
<organism evidence="5 6">
    <name type="scientific">Phytophthora sojae (strain P6497)</name>
    <name type="common">Soybean stem and root rot agent</name>
    <name type="synonym">Phytophthora megasperma f. sp. glycines</name>
    <dbReference type="NCBI Taxonomy" id="1094619"/>
    <lineage>
        <taxon>Eukaryota</taxon>
        <taxon>Sar</taxon>
        <taxon>Stramenopiles</taxon>
        <taxon>Oomycota</taxon>
        <taxon>Peronosporomycetes</taxon>
        <taxon>Peronosporales</taxon>
        <taxon>Peronosporaceae</taxon>
        <taxon>Phytophthora</taxon>
    </lineage>
</organism>
<dbReference type="OMA" id="HIRMGEK"/>
<proteinExistence type="predicted"/>
<dbReference type="PANTHER" id="PTHR13271">
    <property type="entry name" value="UNCHARACTERIZED PUTATIVE METHYLTRANSFERASE"/>
    <property type="match status" value="1"/>
</dbReference>
<dbReference type="CDD" id="cd10527">
    <property type="entry name" value="SET_LSMT"/>
    <property type="match status" value="1"/>
</dbReference>
<dbReference type="InParanoid" id="G4YZ66"/>
<dbReference type="AlphaFoldDB" id="G4YZ66"/>
<dbReference type="Gene3D" id="3.90.1420.10">
    <property type="entry name" value="Rubisco LSMT, substrate-binding domain"/>
    <property type="match status" value="1"/>
</dbReference>
<dbReference type="GeneID" id="20641339"/>
<dbReference type="Gene3D" id="3.90.1410.10">
    <property type="entry name" value="set domain protein methyltransferase, domain 1"/>
    <property type="match status" value="1"/>
</dbReference>
<gene>
    <name evidence="5" type="ORF">PHYSODRAFT_296170</name>
</gene>
<dbReference type="SUPFAM" id="SSF81822">
    <property type="entry name" value="RuBisCo LSMT C-terminal, substrate-binding domain"/>
    <property type="match status" value="1"/>
</dbReference>
<dbReference type="Pfam" id="PF00856">
    <property type="entry name" value="SET"/>
    <property type="match status" value="1"/>
</dbReference>
<feature type="domain" description="SET" evidence="4">
    <location>
        <begin position="22"/>
        <end position="270"/>
    </location>
</feature>
<evidence type="ECO:0000256" key="2">
    <source>
        <dbReference type="ARBA" id="ARBA00022679"/>
    </source>
</evidence>
<dbReference type="Proteomes" id="UP000002640">
    <property type="component" value="Unassembled WGS sequence"/>
</dbReference>
<dbReference type="Pfam" id="PF09273">
    <property type="entry name" value="Rubis-subs-bind"/>
    <property type="match status" value="1"/>
</dbReference>
<dbReference type="EMBL" id="JH159152">
    <property type="protein sequence ID" value="EGZ23924.1"/>
    <property type="molecule type" value="Genomic_DNA"/>
</dbReference>